<reference evidence="2 3" key="1">
    <citation type="journal article" date="2010" name="Nat. Biotechnol.">
        <title>Genome sequence of the model mushroom Schizophyllum commune.</title>
        <authorList>
            <person name="Ohm R.A."/>
            <person name="de Jong J.F."/>
            <person name="Lugones L.G."/>
            <person name="Aerts A."/>
            <person name="Kothe E."/>
            <person name="Stajich J.E."/>
            <person name="de Vries R.P."/>
            <person name="Record E."/>
            <person name="Levasseur A."/>
            <person name="Baker S.E."/>
            <person name="Bartholomew K.A."/>
            <person name="Coutinho P.M."/>
            <person name="Erdmann S."/>
            <person name="Fowler T.J."/>
            <person name="Gathman A.C."/>
            <person name="Lombard V."/>
            <person name="Henrissat B."/>
            <person name="Knabe N."/>
            <person name="Kuees U."/>
            <person name="Lilly W.W."/>
            <person name="Lindquist E."/>
            <person name="Lucas S."/>
            <person name="Magnuson J.K."/>
            <person name="Piumi F."/>
            <person name="Raudaskoski M."/>
            <person name="Salamov A."/>
            <person name="Schmutz J."/>
            <person name="Schwarze F.W.M.R."/>
            <person name="vanKuyk P.A."/>
            <person name="Horton J.S."/>
            <person name="Grigoriev I.V."/>
            <person name="Woesten H.A.B."/>
        </authorList>
    </citation>
    <scope>NUCLEOTIDE SEQUENCE [LARGE SCALE GENOMIC DNA]</scope>
    <source>
        <strain evidence="3">H4-8 / FGSC 9210</strain>
    </source>
</reference>
<evidence type="ECO:0000259" key="1">
    <source>
        <dbReference type="Pfam" id="PF01738"/>
    </source>
</evidence>
<dbReference type="OMA" id="PKQKWAK"/>
<accession>D8QIZ3</accession>
<dbReference type="HOGENOM" id="CLU_054590_2_2_1"/>
<dbReference type="InterPro" id="IPR002925">
    <property type="entry name" value="Dienelactn_hydro"/>
</dbReference>
<dbReference type="InterPro" id="IPR029058">
    <property type="entry name" value="AB_hydrolase_fold"/>
</dbReference>
<feature type="domain" description="Dienelactone hydrolase" evidence="1">
    <location>
        <begin position="27"/>
        <end position="249"/>
    </location>
</feature>
<name>D8QIZ3_SCHCM</name>
<organism evidence="3">
    <name type="scientific">Schizophyllum commune (strain H4-8 / FGSC 9210)</name>
    <name type="common">Split gill fungus</name>
    <dbReference type="NCBI Taxonomy" id="578458"/>
    <lineage>
        <taxon>Eukaryota</taxon>
        <taxon>Fungi</taxon>
        <taxon>Dikarya</taxon>
        <taxon>Basidiomycota</taxon>
        <taxon>Agaricomycotina</taxon>
        <taxon>Agaricomycetes</taxon>
        <taxon>Agaricomycetidae</taxon>
        <taxon>Agaricales</taxon>
        <taxon>Schizophyllaceae</taxon>
        <taxon>Schizophyllum</taxon>
    </lineage>
</organism>
<dbReference type="eggNOG" id="KOG3043">
    <property type="taxonomic scope" value="Eukaryota"/>
</dbReference>
<dbReference type="SUPFAM" id="SSF53474">
    <property type="entry name" value="alpha/beta-Hydrolases"/>
    <property type="match status" value="1"/>
</dbReference>
<keyword evidence="3" id="KW-1185">Reference proteome</keyword>
<evidence type="ECO:0000313" key="3">
    <source>
        <dbReference type="Proteomes" id="UP000007431"/>
    </source>
</evidence>
<gene>
    <name evidence="2" type="ORF">SCHCODRAFT_70915</name>
</gene>
<dbReference type="Gene3D" id="3.40.50.1820">
    <property type="entry name" value="alpha/beta hydrolase"/>
    <property type="match status" value="1"/>
</dbReference>
<sequence>MSFCKDCVRGVRWEGTPTGRIETINGVDVYVATPEQDYPKDKVLLFLTDLFGIPLVNNQLLADDFAANGFKTVIPDYLNGDPMPAEELSPGATRDVAKWAANHGAEQTRPPLDKVIAGLKEQGVTTFGAVGYCFGARYVFDLAFDGVIKVGAVAHPSHLEVPEDIERYAKTNVPLLIESCEVDQMFPPELQAKTDAILGDGKFAPGYKQDYWPGCRHGFAVRGDQNDPAVKAGKEGAFKNVVEWMAKYL</sequence>
<dbReference type="PANTHER" id="PTHR17630:SF44">
    <property type="entry name" value="PROTEIN AIM2"/>
    <property type="match status" value="1"/>
</dbReference>
<dbReference type="EMBL" id="GL377313">
    <property type="protein sequence ID" value="EFI92316.1"/>
    <property type="molecule type" value="Genomic_DNA"/>
</dbReference>
<dbReference type="Pfam" id="PF01738">
    <property type="entry name" value="DLH"/>
    <property type="match status" value="1"/>
</dbReference>
<dbReference type="Proteomes" id="UP000007431">
    <property type="component" value="Unassembled WGS sequence"/>
</dbReference>
<dbReference type="InParanoid" id="D8QIZ3"/>
<dbReference type="AlphaFoldDB" id="D8QIZ3"/>
<dbReference type="VEuPathDB" id="FungiDB:SCHCODRAFT_02643563"/>
<dbReference type="GO" id="GO:0016787">
    <property type="term" value="F:hydrolase activity"/>
    <property type="evidence" value="ECO:0007669"/>
    <property type="project" value="InterPro"/>
</dbReference>
<proteinExistence type="predicted"/>
<protein>
    <recommendedName>
        <fullName evidence="1">Dienelactone hydrolase domain-containing protein</fullName>
    </recommendedName>
</protein>
<evidence type="ECO:0000313" key="2">
    <source>
        <dbReference type="EMBL" id="EFI92316.1"/>
    </source>
</evidence>
<dbReference type="STRING" id="578458.D8QIZ3"/>
<dbReference type="PANTHER" id="PTHR17630">
    <property type="entry name" value="DIENELACTONE HYDROLASE"/>
    <property type="match status" value="1"/>
</dbReference>